<protein>
    <recommendedName>
        <fullName evidence="2">Histidyl-tRNA synthetase</fullName>
    </recommendedName>
</protein>
<feature type="binding site" evidence="3">
    <location>
        <position position="135"/>
    </location>
    <ligand>
        <name>L-histidine</name>
        <dbReference type="ChEBI" id="CHEBI:57595"/>
    </ligand>
</feature>
<feature type="binding site" evidence="3">
    <location>
        <position position="139"/>
    </location>
    <ligand>
        <name>L-histidine</name>
        <dbReference type="ChEBI" id="CHEBI:57595"/>
    </ligand>
</feature>
<dbReference type="InterPro" id="IPR045864">
    <property type="entry name" value="aa-tRNA-synth_II/BPL/LPL"/>
</dbReference>
<dbReference type="Proteomes" id="UP000518206">
    <property type="component" value="Unassembled WGS sequence"/>
</dbReference>
<feature type="domain" description="Aminoacyl-transfer RNA synthetases class-II family profile" evidence="4">
    <location>
        <begin position="1"/>
        <end position="364"/>
    </location>
</feature>
<feature type="binding site" evidence="3">
    <location>
        <begin position="294"/>
        <end position="295"/>
    </location>
    <ligand>
        <name>L-histidine</name>
        <dbReference type="ChEBI" id="CHEBI:57595"/>
    </ligand>
</feature>
<dbReference type="GO" id="GO:0005737">
    <property type="term" value="C:cytoplasm"/>
    <property type="evidence" value="ECO:0007669"/>
    <property type="project" value="InterPro"/>
</dbReference>
<dbReference type="InterPro" id="IPR006195">
    <property type="entry name" value="aa-tRNA-synth_II"/>
</dbReference>
<proteinExistence type="inferred from homology"/>
<evidence type="ECO:0000313" key="6">
    <source>
        <dbReference type="Proteomes" id="UP000518206"/>
    </source>
</evidence>
<evidence type="ECO:0000256" key="2">
    <source>
        <dbReference type="ARBA" id="ARBA00030619"/>
    </source>
</evidence>
<evidence type="ECO:0000256" key="3">
    <source>
        <dbReference type="PIRSR" id="PIRSR001549-1"/>
    </source>
</evidence>
<dbReference type="PANTHER" id="PTHR11476:SF7">
    <property type="entry name" value="HISTIDINE--TRNA LIGASE"/>
    <property type="match status" value="1"/>
</dbReference>
<dbReference type="PROSITE" id="PS50862">
    <property type="entry name" value="AA_TRNA_LIGASE_II"/>
    <property type="match status" value="1"/>
</dbReference>
<evidence type="ECO:0000313" key="5">
    <source>
        <dbReference type="EMBL" id="MBB2925440.1"/>
    </source>
</evidence>
<gene>
    <name evidence="5" type="ORF">FHR80_004384</name>
</gene>
<keyword evidence="5" id="KW-0030">Aminoacyl-tRNA synthetase</keyword>
<dbReference type="Pfam" id="PF13393">
    <property type="entry name" value="tRNA-synt_His"/>
    <property type="match status" value="1"/>
</dbReference>
<dbReference type="InterPro" id="IPR041715">
    <property type="entry name" value="HisRS-like_core"/>
</dbReference>
<dbReference type="PIRSF" id="PIRSF001549">
    <property type="entry name" value="His-tRNA_synth"/>
    <property type="match status" value="1"/>
</dbReference>
<dbReference type="EMBL" id="JACHVX010000010">
    <property type="protein sequence ID" value="MBB2925440.1"/>
    <property type="molecule type" value="Genomic_DNA"/>
</dbReference>
<accession>A0A7W4UJS9</accession>
<dbReference type="RefSeq" id="WP_183298155.1">
    <property type="nucleotide sequence ID" value="NZ_JACHVX010000010.1"/>
</dbReference>
<comment type="similarity">
    <text evidence="1">Belongs to the class-II aminoacyl-tRNA synthetase family.</text>
</comment>
<organism evidence="5 6">
    <name type="scientific">Cellulomonas cellasea</name>
    <dbReference type="NCBI Taxonomy" id="43670"/>
    <lineage>
        <taxon>Bacteria</taxon>
        <taxon>Bacillati</taxon>
        <taxon>Actinomycetota</taxon>
        <taxon>Actinomycetes</taxon>
        <taxon>Micrococcales</taxon>
        <taxon>Cellulomonadaceae</taxon>
        <taxon>Cellulomonas</taxon>
    </lineage>
</organism>
<dbReference type="CDD" id="cd00773">
    <property type="entry name" value="HisRS-like_core"/>
    <property type="match status" value="1"/>
</dbReference>
<name>A0A7W4UJS9_9CELL</name>
<sequence length="426" mass="45682">MARAAVPARGMRDVLPAEKEKRERVLGSIRSTYRRFGFTEIETPAVEPIERLRSNQGGENESMLFQIMKRGLDSGTPVNPAEAVDLALRYDLTVPLTRFYASHAAELPTVFRALQTGPVWRAERPQKGRYRQFTQVDIDIIGEPGTIAEMDLIVATLAAFEDLGLAEGITLRINDRRILLDLLAAVGIAPERSAETLIALDKLDKIGAAGVAAEIEGRGLASGETVERLLASVTALQARTGLDDAPLRDGTFTVDGTDVQVSLYDLPEIVATVAKLAPWADVAFDVSLVRGMGYYTGPIFEMTHPSSAGSVAGGGRYDSVVGKWLGRDVPACGFSIGFERIIDLVPDAPSTSRRVAVLYAEGTPAADVLTARQQHQADGSDVALVRAPRKLSGRFLDGLTAEGFTHVDSGAVSGDGPGTVRELRRG</sequence>
<dbReference type="Gene3D" id="3.30.930.10">
    <property type="entry name" value="Bira Bifunctional Protein, Domain 2"/>
    <property type="match status" value="1"/>
</dbReference>
<dbReference type="GO" id="GO:0004812">
    <property type="term" value="F:aminoacyl-tRNA ligase activity"/>
    <property type="evidence" value="ECO:0007669"/>
    <property type="project" value="UniProtKB-KW"/>
</dbReference>
<dbReference type="AlphaFoldDB" id="A0A7W4UJS9"/>
<evidence type="ECO:0000256" key="1">
    <source>
        <dbReference type="ARBA" id="ARBA00008226"/>
    </source>
</evidence>
<dbReference type="PANTHER" id="PTHR11476">
    <property type="entry name" value="HISTIDYL-TRNA SYNTHETASE"/>
    <property type="match status" value="1"/>
</dbReference>
<reference evidence="5 6" key="1">
    <citation type="submission" date="2020-08" db="EMBL/GenBank/DDBJ databases">
        <title>The Agave Microbiome: Exploring the role of microbial communities in plant adaptations to desert environments.</title>
        <authorList>
            <person name="Partida-Martinez L.P."/>
        </authorList>
    </citation>
    <scope>NUCLEOTIDE SEQUENCE [LARGE SCALE GENOMIC DNA]</scope>
    <source>
        <strain evidence="5 6">RAS26</strain>
    </source>
</reference>
<dbReference type="SUPFAM" id="SSF55681">
    <property type="entry name" value="Class II aaRS and biotin synthetases"/>
    <property type="match status" value="1"/>
</dbReference>
<dbReference type="InterPro" id="IPR004516">
    <property type="entry name" value="HisRS/HisZ"/>
</dbReference>
<feature type="binding site" evidence="3">
    <location>
        <begin position="91"/>
        <end position="93"/>
    </location>
    <ligand>
        <name>L-histidine</name>
        <dbReference type="ChEBI" id="CHEBI:57595"/>
    </ligand>
</feature>
<keyword evidence="5" id="KW-0436">Ligase</keyword>
<feature type="binding site" evidence="3">
    <location>
        <position position="290"/>
    </location>
    <ligand>
        <name>L-histidine</name>
        <dbReference type="ChEBI" id="CHEBI:57595"/>
    </ligand>
</feature>
<comment type="caution">
    <text evidence="5">The sequence shown here is derived from an EMBL/GenBank/DDBJ whole genome shotgun (WGS) entry which is preliminary data.</text>
</comment>
<reference evidence="5 6" key="2">
    <citation type="submission" date="2020-08" db="EMBL/GenBank/DDBJ databases">
        <authorList>
            <person name="Partida-Martinez L."/>
            <person name="Huntemann M."/>
            <person name="Clum A."/>
            <person name="Wang J."/>
            <person name="Palaniappan K."/>
            <person name="Ritter S."/>
            <person name="Chen I.-M."/>
            <person name="Stamatis D."/>
            <person name="Reddy T."/>
            <person name="O'Malley R."/>
            <person name="Daum C."/>
            <person name="Shapiro N."/>
            <person name="Ivanova N."/>
            <person name="Kyrpides N."/>
            <person name="Woyke T."/>
        </authorList>
    </citation>
    <scope>NUCLEOTIDE SEQUENCE [LARGE SCALE GENOMIC DNA]</scope>
    <source>
        <strain evidence="5 6">RAS26</strain>
    </source>
</reference>
<evidence type="ECO:0000259" key="4">
    <source>
        <dbReference type="PROSITE" id="PS50862"/>
    </source>
</evidence>
<feature type="binding site" evidence="3">
    <location>
        <position position="121"/>
    </location>
    <ligand>
        <name>L-histidine</name>
        <dbReference type="ChEBI" id="CHEBI:57595"/>
    </ligand>
</feature>